<dbReference type="GO" id="GO:0070403">
    <property type="term" value="F:NAD+ binding"/>
    <property type="evidence" value="ECO:0007669"/>
    <property type="project" value="InterPro"/>
</dbReference>
<evidence type="ECO:0000256" key="3">
    <source>
        <dbReference type="ARBA" id="ARBA00023027"/>
    </source>
</evidence>
<keyword evidence="3" id="KW-0520">NAD</keyword>
<dbReference type="Pfam" id="PF01370">
    <property type="entry name" value="Epimerase"/>
    <property type="match status" value="1"/>
</dbReference>
<dbReference type="Proteomes" id="UP000231134">
    <property type="component" value="Unassembled WGS sequence"/>
</dbReference>
<comment type="cofactor">
    <cofactor evidence="1">
        <name>NAD(+)</name>
        <dbReference type="ChEBI" id="CHEBI:57540"/>
    </cofactor>
</comment>
<dbReference type="InterPro" id="IPR036291">
    <property type="entry name" value="NAD(P)-bd_dom_sf"/>
</dbReference>
<reference evidence="6 7" key="1">
    <citation type="submission" date="2017-11" db="EMBL/GenBank/DDBJ databases">
        <title>Animal gut microbial communities from fecal samples from Wisconsin, USA.</title>
        <authorList>
            <person name="Neumann A."/>
        </authorList>
    </citation>
    <scope>NUCLEOTIDE SEQUENCE [LARGE SCALE GENOMIC DNA]</scope>
    <source>
        <strain evidence="6 7">UWS3</strain>
    </source>
</reference>
<dbReference type="EMBL" id="PGEX01000001">
    <property type="protein sequence ID" value="PJJ42565.1"/>
    <property type="molecule type" value="Genomic_DNA"/>
</dbReference>
<evidence type="ECO:0000256" key="4">
    <source>
        <dbReference type="ARBA" id="ARBA00023239"/>
    </source>
</evidence>
<comment type="caution">
    <text evidence="6">The sequence shown here is derived from an EMBL/GenBank/DDBJ whole genome shotgun (WGS) entry which is preliminary data.</text>
</comment>
<dbReference type="GO" id="GO:0042732">
    <property type="term" value="P:D-xylose metabolic process"/>
    <property type="evidence" value="ECO:0007669"/>
    <property type="project" value="InterPro"/>
</dbReference>
<dbReference type="InterPro" id="IPR001509">
    <property type="entry name" value="Epimerase_deHydtase"/>
</dbReference>
<organism evidence="6 7">
    <name type="scientific">Hallerella succinigenes</name>
    <dbReference type="NCBI Taxonomy" id="1896222"/>
    <lineage>
        <taxon>Bacteria</taxon>
        <taxon>Pseudomonadati</taxon>
        <taxon>Fibrobacterota</taxon>
        <taxon>Fibrobacteria</taxon>
        <taxon>Fibrobacterales</taxon>
        <taxon>Fibrobacteraceae</taxon>
        <taxon>Hallerella</taxon>
    </lineage>
</organism>
<dbReference type="GO" id="GO:0005737">
    <property type="term" value="C:cytoplasm"/>
    <property type="evidence" value="ECO:0007669"/>
    <property type="project" value="TreeGrafter"/>
</dbReference>
<dbReference type="SUPFAM" id="SSF51735">
    <property type="entry name" value="NAD(P)-binding Rossmann-fold domains"/>
    <property type="match status" value="1"/>
</dbReference>
<evidence type="ECO:0000259" key="5">
    <source>
        <dbReference type="Pfam" id="PF01370"/>
    </source>
</evidence>
<name>A0A2M9AA20_9BACT</name>
<dbReference type="GO" id="GO:0048040">
    <property type="term" value="F:UDP-glucuronate decarboxylase activity"/>
    <property type="evidence" value="ECO:0007669"/>
    <property type="project" value="TreeGrafter"/>
</dbReference>
<proteinExistence type="predicted"/>
<protein>
    <submittedName>
        <fullName evidence="6">Nucleoside-diphosphate-sugar epimerase</fullName>
    </submittedName>
</protein>
<feature type="domain" description="NAD-dependent epimerase/dehydratase" evidence="5">
    <location>
        <begin position="25"/>
        <end position="265"/>
    </location>
</feature>
<dbReference type="OrthoDB" id="9810015at2"/>
<sequence>MPYADDVKRAAESLLPWEKLSGKNILITGATGMIGSTLIDVLMSHAPLDFHVYASGRNESKVAAVFSKYARNPHFHFVRYDVREPLESDVCFHYMIAGAGVASPQLYSTDPVSVIKSNLWGVDNLLSYGAKNGLEKFLYISSGEIYGEGDGRVFSEDYSGYVNCATLRACYPSAKRATESLCIAYGHQFSIDVSIARPCHVYGPHFTDSDKRVYAQFIRNVLRKEDIVMKSTGSQYRSWCYAVDCATALLFILLKGENGEAYNIADESSNITIKELAEMVAGIGNRKVVIDLPDEAEKQGFNIVTKSLYSTEKLRSLGWTCNGSMLDKMKSTIEALQG</sequence>
<accession>A0A2M9AA20</accession>
<keyword evidence="4" id="KW-0456">Lyase</keyword>
<dbReference type="RefSeq" id="WP_100426416.1">
    <property type="nucleotide sequence ID" value="NZ_PGEX01000001.1"/>
</dbReference>
<evidence type="ECO:0000256" key="1">
    <source>
        <dbReference type="ARBA" id="ARBA00001911"/>
    </source>
</evidence>
<keyword evidence="7" id="KW-1185">Reference proteome</keyword>
<dbReference type="PANTHER" id="PTHR43078:SF7">
    <property type="entry name" value="UDP-GLUCURONATE DECARBOXYLASE"/>
    <property type="match status" value="1"/>
</dbReference>
<dbReference type="PANTHER" id="PTHR43078">
    <property type="entry name" value="UDP-GLUCURONIC ACID DECARBOXYLASE-RELATED"/>
    <property type="match status" value="1"/>
</dbReference>
<dbReference type="InterPro" id="IPR044516">
    <property type="entry name" value="UXS-like"/>
</dbReference>
<gene>
    <name evidence="6" type="ORF">BGX16_2597</name>
</gene>
<keyword evidence="2" id="KW-0210">Decarboxylase</keyword>
<evidence type="ECO:0000313" key="6">
    <source>
        <dbReference type="EMBL" id="PJJ42565.1"/>
    </source>
</evidence>
<evidence type="ECO:0000313" key="7">
    <source>
        <dbReference type="Proteomes" id="UP000231134"/>
    </source>
</evidence>
<dbReference type="AlphaFoldDB" id="A0A2M9AA20"/>
<dbReference type="Gene3D" id="3.40.50.720">
    <property type="entry name" value="NAD(P)-binding Rossmann-like Domain"/>
    <property type="match status" value="1"/>
</dbReference>
<evidence type="ECO:0000256" key="2">
    <source>
        <dbReference type="ARBA" id="ARBA00022793"/>
    </source>
</evidence>